<keyword evidence="1" id="KW-0472">Membrane</keyword>
<feature type="transmembrane region" description="Helical" evidence="1">
    <location>
        <begin position="99"/>
        <end position="120"/>
    </location>
</feature>
<gene>
    <name evidence="2" type="ORF">JDV02_003475</name>
</gene>
<keyword evidence="1" id="KW-1133">Transmembrane helix</keyword>
<protein>
    <submittedName>
        <fullName evidence="2">Uncharacterized protein</fullName>
    </submittedName>
</protein>
<name>A0A9Q8QDR7_9HYPO</name>
<keyword evidence="1" id="KW-0812">Transmembrane</keyword>
<evidence type="ECO:0000313" key="2">
    <source>
        <dbReference type="EMBL" id="UNI17099.1"/>
    </source>
</evidence>
<keyword evidence="3" id="KW-1185">Reference proteome</keyword>
<reference evidence="2" key="1">
    <citation type="submission" date="2021-11" db="EMBL/GenBank/DDBJ databases">
        <title>Purpureocillium_takamizusanense_genome.</title>
        <authorList>
            <person name="Nguyen N.-H."/>
        </authorList>
    </citation>
    <scope>NUCLEOTIDE SEQUENCE</scope>
    <source>
        <strain evidence="2">PT3</strain>
    </source>
</reference>
<dbReference type="EMBL" id="CP086355">
    <property type="protein sequence ID" value="UNI17099.1"/>
    <property type="molecule type" value="Genomic_DNA"/>
</dbReference>
<accession>A0A9Q8QDR7</accession>
<proteinExistence type="predicted"/>
<feature type="transmembrane region" description="Helical" evidence="1">
    <location>
        <begin position="21"/>
        <end position="40"/>
    </location>
</feature>
<dbReference type="Proteomes" id="UP000829364">
    <property type="component" value="Chromosome 2"/>
</dbReference>
<dbReference type="RefSeq" id="XP_047840580.1">
    <property type="nucleotide sequence ID" value="XM_047984606.1"/>
</dbReference>
<sequence length="175" mass="18842">MPPKAVTKGAAMSSSSRIPLHLIRHGCALVAFGLLFGFVVPLTPYPRLGLTAHIQFCVEGTMVLAAGLLLQSDPFASTRSASAKPVPLAHKLGPWQSRIIYFGLSLIWVTLLSEAANAWWGTQWVLTQAHAAAGLKGDGPAAQWMELVVEYCHKPPAVLLATVFPTILYALFQEP</sequence>
<dbReference type="AlphaFoldDB" id="A0A9Q8QDR7"/>
<evidence type="ECO:0000313" key="3">
    <source>
        <dbReference type="Proteomes" id="UP000829364"/>
    </source>
</evidence>
<evidence type="ECO:0000256" key="1">
    <source>
        <dbReference type="SAM" id="Phobius"/>
    </source>
</evidence>
<dbReference type="GeneID" id="72065432"/>
<dbReference type="OrthoDB" id="4909484at2759"/>
<organism evidence="2 3">
    <name type="scientific">Purpureocillium takamizusanense</name>
    <dbReference type="NCBI Taxonomy" id="2060973"/>
    <lineage>
        <taxon>Eukaryota</taxon>
        <taxon>Fungi</taxon>
        <taxon>Dikarya</taxon>
        <taxon>Ascomycota</taxon>
        <taxon>Pezizomycotina</taxon>
        <taxon>Sordariomycetes</taxon>
        <taxon>Hypocreomycetidae</taxon>
        <taxon>Hypocreales</taxon>
        <taxon>Ophiocordycipitaceae</taxon>
        <taxon>Purpureocillium</taxon>
    </lineage>
</organism>
<dbReference type="KEGG" id="ptkz:JDV02_003475"/>